<protein>
    <submittedName>
        <fullName evidence="4">PaaX family transcriptional regulator C-terminal domain-containing protein</fullName>
    </submittedName>
</protein>
<evidence type="ECO:0000259" key="1">
    <source>
        <dbReference type="Pfam" id="PF07848"/>
    </source>
</evidence>
<dbReference type="InterPro" id="IPR036388">
    <property type="entry name" value="WH-like_DNA-bd_sf"/>
</dbReference>
<dbReference type="Gene3D" id="3.30.70.2650">
    <property type="match status" value="1"/>
</dbReference>
<keyword evidence="5" id="KW-1185">Reference proteome</keyword>
<proteinExistence type="predicted"/>
<dbReference type="Pfam" id="PF08223">
    <property type="entry name" value="PaaX_C"/>
    <property type="match status" value="1"/>
</dbReference>
<organism evidence="4 5">
    <name type="scientific">Actinomadura gamaensis</name>
    <dbReference type="NCBI Taxonomy" id="1763541"/>
    <lineage>
        <taxon>Bacteria</taxon>
        <taxon>Bacillati</taxon>
        <taxon>Actinomycetota</taxon>
        <taxon>Actinomycetes</taxon>
        <taxon>Streptosporangiales</taxon>
        <taxon>Thermomonosporaceae</taxon>
        <taxon>Actinomadura</taxon>
    </lineage>
</organism>
<feature type="domain" description="Transcriptional repressor PaaX-like central Cas2-like" evidence="3">
    <location>
        <begin position="89"/>
        <end position="143"/>
    </location>
</feature>
<reference evidence="5" key="1">
    <citation type="journal article" date="2019" name="Int. J. Syst. Evol. Microbiol.">
        <title>The Global Catalogue of Microorganisms (GCM) 10K type strain sequencing project: providing services to taxonomists for standard genome sequencing and annotation.</title>
        <authorList>
            <consortium name="The Broad Institute Genomics Platform"/>
            <consortium name="The Broad Institute Genome Sequencing Center for Infectious Disease"/>
            <person name="Wu L."/>
            <person name="Ma J."/>
        </authorList>
    </citation>
    <scope>NUCLEOTIDE SEQUENCE [LARGE SCALE GENOMIC DNA]</scope>
    <source>
        <strain evidence="5">KLKA75</strain>
    </source>
</reference>
<dbReference type="Pfam" id="PF20803">
    <property type="entry name" value="PaaX_M"/>
    <property type="match status" value="1"/>
</dbReference>
<dbReference type="PANTHER" id="PTHR30319">
    <property type="entry name" value="PHENYLACETIC ACID REGULATOR-RELATED TRANSCRIPTIONAL REPRESSOR"/>
    <property type="match status" value="1"/>
</dbReference>
<dbReference type="InterPro" id="IPR048846">
    <property type="entry name" value="PaaX-like_central"/>
</dbReference>
<dbReference type="Gene3D" id="1.20.58.1460">
    <property type="match status" value="1"/>
</dbReference>
<accession>A0ABV9TY99</accession>
<evidence type="ECO:0000313" key="5">
    <source>
        <dbReference type="Proteomes" id="UP001595872"/>
    </source>
</evidence>
<dbReference type="InterPro" id="IPR012906">
    <property type="entry name" value="PaaX-like_N"/>
</dbReference>
<evidence type="ECO:0000259" key="3">
    <source>
        <dbReference type="Pfam" id="PF20803"/>
    </source>
</evidence>
<feature type="domain" description="Transcriptional repressor PaaX-like N-terminal" evidence="1">
    <location>
        <begin position="12"/>
        <end position="72"/>
    </location>
</feature>
<dbReference type="PANTHER" id="PTHR30319:SF1">
    <property type="entry name" value="TRANSCRIPTIONAL REPRESSOR PAAX"/>
    <property type="match status" value="1"/>
</dbReference>
<evidence type="ECO:0000259" key="2">
    <source>
        <dbReference type="Pfam" id="PF08223"/>
    </source>
</evidence>
<dbReference type="InterPro" id="IPR013225">
    <property type="entry name" value="PaaX_C"/>
</dbReference>
<gene>
    <name evidence="4" type="ORF">ACFPCY_17425</name>
</gene>
<dbReference type="Gene3D" id="1.10.10.10">
    <property type="entry name" value="Winged helix-like DNA-binding domain superfamily/Winged helix DNA-binding domain"/>
    <property type="match status" value="1"/>
</dbReference>
<dbReference type="Proteomes" id="UP001595872">
    <property type="component" value="Unassembled WGS sequence"/>
</dbReference>
<feature type="domain" description="Transcriptional repressor PaaX-like C-terminal" evidence="2">
    <location>
        <begin position="182"/>
        <end position="231"/>
    </location>
</feature>
<evidence type="ECO:0000313" key="4">
    <source>
        <dbReference type="EMBL" id="MFC4909106.1"/>
    </source>
</evidence>
<comment type="caution">
    <text evidence="4">The sequence shown here is derived from an EMBL/GenBank/DDBJ whole genome shotgun (WGS) entry which is preliminary data.</text>
</comment>
<dbReference type="RefSeq" id="WP_378256318.1">
    <property type="nucleotide sequence ID" value="NZ_JBHSIT010000004.1"/>
</dbReference>
<sequence>MTNQLGLRPLTARSVVLSTLLGVHPPRLPARYLVRVGERFGIAEGTVRVALSRMVAAGDLVQADGAYALTDRLLSRQRRQDESREPRTRPWDGRWEIAVVTAERRPAADRAALRQAMSELRLAELREGTWLRPANLARPRPEIVERQCVFLTGRPEQPPGRLAAGLWDLAGWAGTARALLDALDASDTFAEQFTVSAAVLRHLLKDPLLPDDLLPDGWPGLELREHYRDFAAGFERLILEQVGTV</sequence>
<name>A0ABV9TY99_9ACTN</name>
<dbReference type="EMBL" id="JBHSIT010000004">
    <property type="protein sequence ID" value="MFC4909106.1"/>
    <property type="molecule type" value="Genomic_DNA"/>
</dbReference>
<dbReference type="Pfam" id="PF07848">
    <property type="entry name" value="PaaX"/>
    <property type="match status" value="1"/>
</dbReference>